<dbReference type="AlphaFoldDB" id="A0A9X1XN56"/>
<evidence type="ECO:0000313" key="1">
    <source>
        <dbReference type="EMBL" id="MCK6265455.1"/>
    </source>
</evidence>
<accession>A0A9X1XN56</accession>
<evidence type="ECO:0000313" key="2">
    <source>
        <dbReference type="Proteomes" id="UP001139559"/>
    </source>
</evidence>
<dbReference type="EMBL" id="JAJHVV010000015">
    <property type="protein sequence ID" value="MCK6265455.1"/>
    <property type="molecule type" value="Genomic_DNA"/>
</dbReference>
<proteinExistence type="predicted"/>
<reference evidence="1" key="1">
    <citation type="submission" date="2021-11" db="EMBL/GenBank/DDBJ databases">
        <title>Vibrio ZSDE26 sp. nov. and Vibrio ZSDZ34 sp. nov., isolated from coastal seawater in Qingdao.</title>
        <authorList>
            <person name="Zhang P."/>
        </authorList>
    </citation>
    <scope>NUCLEOTIDE SEQUENCE</scope>
    <source>
        <strain evidence="1">ZSDE26</strain>
    </source>
</reference>
<protein>
    <submittedName>
        <fullName evidence="1">Uncharacterized protein</fullName>
    </submittedName>
</protein>
<sequence>MISVHRSYQLQDTNHPIAHIEVNPVGILDIEIKEKDIRHKTELSDVVFKPSGVFTKLCGRENQKQWELELAVNDASELNKLIGDAHEEYEMLMRDL</sequence>
<gene>
    <name evidence="1" type="ORF">KP803_19530</name>
</gene>
<name>A0A9X1XN56_9VIBR</name>
<dbReference type="RefSeq" id="WP_248010523.1">
    <property type="nucleotide sequence ID" value="NZ_JAJHVV010000015.1"/>
</dbReference>
<dbReference type="Proteomes" id="UP001139559">
    <property type="component" value="Unassembled WGS sequence"/>
</dbReference>
<comment type="caution">
    <text evidence="1">The sequence shown here is derived from an EMBL/GenBank/DDBJ whole genome shotgun (WGS) entry which is preliminary data.</text>
</comment>
<organism evidence="1 2">
    <name type="scientific">Vibrio amylolyticus</name>
    <dbReference type="NCBI Taxonomy" id="2847292"/>
    <lineage>
        <taxon>Bacteria</taxon>
        <taxon>Pseudomonadati</taxon>
        <taxon>Pseudomonadota</taxon>
        <taxon>Gammaproteobacteria</taxon>
        <taxon>Vibrionales</taxon>
        <taxon>Vibrionaceae</taxon>
        <taxon>Vibrio</taxon>
    </lineage>
</organism>
<keyword evidence="2" id="KW-1185">Reference proteome</keyword>